<accession>A0ABZ0ZZ54</accession>
<evidence type="ECO:0000313" key="3">
    <source>
        <dbReference type="Proteomes" id="UP001325719"/>
    </source>
</evidence>
<dbReference type="Proteomes" id="UP001325719">
    <property type="component" value="Segment"/>
</dbReference>
<evidence type="ECO:0000256" key="1">
    <source>
        <dbReference type="SAM" id="MobiDB-lite"/>
    </source>
</evidence>
<dbReference type="EMBL" id="OR941552">
    <property type="protein sequence ID" value="WQY99764.1"/>
    <property type="molecule type" value="Genomic_DNA"/>
</dbReference>
<name>A0ABZ0ZZ54_9CAUD</name>
<organism evidence="2 3">
    <name type="scientific">Microbacterium phage MO526</name>
    <dbReference type="NCBI Taxonomy" id="3108092"/>
    <lineage>
        <taxon>Viruses</taxon>
        <taxon>Duplodnaviria</taxon>
        <taxon>Heunggongvirae</taxon>
        <taxon>Uroviricota</taxon>
        <taxon>Caudoviricetes</taxon>
        <taxon>Kutznervirinae</taxon>
        <taxon>Kozievirus</taxon>
        <taxon>Kozievirus MO526</taxon>
    </lineage>
</organism>
<keyword evidence="3" id="KW-1185">Reference proteome</keyword>
<evidence type="ECO:0000313" key="2">
    <source>
        <dbReference type="EMBL" id="WQY99764.1"/>
    </source>
</evidence>
<feature type="region of interest" description="Disordered" evidence="1">
    <location>
        <begin position="1"/>
        <end position="33"/>
    </location>
</feature>
<reference evidence="2 3" key="1">
    <citation type="submission" date="2023-12" db="EMBL/GenBank/DDBJ databases">
        <authorList>
            <person name="Wang F."/>
            <person name="Yu X."/>
            <person name="Gao C."/>
        </authorList>
    </citation>
    <scope>NUCLEOTIDE SEQUENCE [LARGE SCALE GENOMIC DNA]</scope>
</reference>
<sequence length="104" mass="11718">MSGPTQPPERTPDDVLEPFEEEQAQRRAAAARDAARLAREEQLRADRVAPRIDRARRVGGAPALVLVRSDSPDARPVTVWFTDAEWALIRRRVLAEHDLSPLEE</sequence>
<proteinExistence type="predicted"/>
<protein>
    <submittedName>
        <fullName evidence="2">Uncharacterized protein</fullName>
    </submittedName>
</protein>